<proteinExistence type="inferred from homology"/>
<evidence type="ECO:0000256" key="6">
    <source>
        <dbReference type="SAM" id="SignalP"/>
    </source>
</evidence>
<dbReference type="InterPro" id="IPR033985">
    <property type="entry name" value="SusD-like_N"/>
</dbReference>
<feature type="domain" description="RagB/SusD" evidence="7">
    <location>
        <begin position="338"/>
        <end position="489"/>
    </location>
</feature>
<evidence type="ECO:0000256" key="1">
    <source>
        <dbReference type="ARBA" id="ARBA00004442"/>
    </source>
</evidence>
<protein>
    <submittedName>
        <fullName evidence="9">RagB/SusD family nutrient uptake outer membrane protein</fullName>
    </submittedName>
</protein>
<comment type="subcellular location">
    <subcellularLocation>
        <location evidence="1">Cell outer membrane</location>
    </subcellularLocation>
</comment>
<accession>A0A413IS89</accession>
<dbReference type="RefSeq" id="WP_117721200.1">
    <property type="nucleotide sequence ID" value="NZ_CAJKXH010000005.1"/>
</dbReference>
<gene>
    <name evidence="9" type="ORF">DXA50_03345</name>
</gene>
<reference evidence="9 10" key="1">
    <citation type="submission" date="2018-08" db="EMBL/GenBank/DDBJ databases">
        <title>A genome reference for cultivated species of the human gut microbiota.</title>
        <authorList>
            <person name="Zou Y."/>
            <person name="Xue W."/>
            <person name="Luo G."/>
        </authorList>
    </citation>
    <scope>NUCLEOTIDE SEQUENCE [LARGE SCALE GENOMIC DNA]</scope>
    <source>
        <strain evidence="9 10">OF02-7</strain>
    </source>
</reference>
<dbReference type="SUPFAM" id="SSF48452">
    <property type="entry name" value="TPR-like"/>
    <property type="match status" value="1"/>
</dbReference>
<evidence type="ECO:0000256" key="5">
    <source>
        <dbReference type="ARBA" id="ARBA00023237"/>
    </source>
</evidence>
<dbReference type="EMBL" id="QSCR01000003">
    <property type="protein sequence ID" value="RGY20448.1"/>
    <property type="molecule type" value="Genomic_DNA"/>
</dbReference>
<keyword evidence="5" id="KW-0998">Cell outer membrane</keyword>
<dbReference type="InterPro" id="IPR011990">
    <property type="entry name" value="TPR-like_helical_dom_sf"/>
</dbReference>
<dbReference type="Pfam" id="PF07980">
    <property type="entry name" value="SusD_RagB"/>
    <property type="match status" value="1"/>
</dbReference>
<keyword evidence="4" id="KW-0472">Membrane</keyword>
<evidence type="ECO:0000313" key="10">
    <source>
        <dbReference type="Proteomes" id="UP000286063"/>
    </source>
</evidence>
<evidence type="ECO:0000256" key="2">
    <source>
        <dbReference type="ARBA" id="ARBA00006275"/>
    </source>
</evidence>
<keyword evidence="3 6" id="KW-0732">Signal</keyword>
<dbReference type="OrthoDB" id="649940at2"/>
<dbReference type="Proteomes" id="UP000286063">
    <property type="component" value="Unassembled WGS sequence"/>
</dbReference>
<sequence length="493" mass="56459">MKTKIKHCWLLCLLAFCSCSSWIDIKPSDRLSEGMLFEDRQGFEKAINGVYVGLTDRALYGRTLSAGIIDFMAQYYTYGSGSDMNSMVGAYRYEEDEIKAIFQSAWEKAYALIVNCNIIIEKCDAKREVLSDVYYGLYKGEAIALRAMLHLDMLRLFGPVYDDASKTEKSIPYVTNSDSEISPLLSAEEILNFVIEDLKVALDLLKSVDPILTEGVRNESNNDGGDNSLYYRQYRMNYYAVKALLARAYAWGHDGRNALIVAEEILREVQVEGAEIFPFVEHSAAVDPSVPDRVFSTEVIFSLYDSYRGTEIQDKLFIPTVDQIYTFSSRRLEMGREYSFYASENDYRYAIWAKYSNAGTEINYHRKYEDVSGGNASKFNKMVPLIRLSEIYLLAAECSGNFEMAKGYLDKVRNNRNCPSSTATETTLMDEITKECRREFLGEGQMFFFYKRKAMQKIPNGKWEKDSESQTINMNMNNYVVPLPDSEINMRLN</sequence>
<evidence type="ECO:0000259" key="7">
    <source>
        <dbReference type="Pfam" id="PF07980"/>
    </source>
</evidence>
<dbReference type="Gene3D" id="1.25.40.390">
    <property type="match status" value="1"/>
</dbReference>
<feature type="domain" description="SusD-like N-terminal" evidence="8">
    <location>
        <begin position="83"/>
        <end position="205"/>
    </location>
</feature>
<name>A0A413IS89_9BACT</name>
<organism evidence="9 10">
    <name type="scientific">Butyricimonas virosa</name>
    <dbReference type="NCBI Taxonomy" id="544645"/>
    <lineage>
        <taxon>Bacteria</taxon>
        <taxon>Pseudomonadati</taxon>
        <taxon>Bacteroidota</taxon>
        <taxon>Bacteroidia</taxon>
        <taxon>Bacteroidales</taxon>
        <taxon>Odoribacteraceae</taxon>
        <taxon>Butyricimonas</taxon>
    </lineage>
</organism>
<evidence type="ECO:0000256" key="4">
    <source>
        <dbReference type="ARBA" id="ARBA00023136"/>
    </source>
</evidence>
<evidence type="ECO:0000259" key="8">
    <source>
        <dbReference type="Pfam" id="PF14322"/>
    </source>
</evidence>
<feature type="signal peptide" evidence="6">
    <location>
        <begin position="1"/>
        <end position="23"/>
    </location>
</feature>
<evidence type="ECO:0000313" key="9">
    <source>
        <dbReference type="EMBL" id="RGY20448.1"/>
    </source>
</evidence>
<comment type="similarity">
    <text evidence="2">Belongs to the SusD family.</text>
</comment>
<dbReference type="Pfam" id="PF14322">
    <property type="entry name" value="SusD-like_3"/>
    <property type="match status" value="1"/>
</dbReference>
<dbReference type="InterPro" id="IPR012944">
    <property type="entry name" value="SusD_RagB_dom"/>
</dbReference>
<comment type="caution">
    <text evidence="9">The sequence shown here is derived from an EMBL/GenBank/DDBJ whole genome shotgun (WGS) entry which is preliminary data.</text>
</comment>
<evidence type="ECO:0000256" key="3">
    <source>
        <dbReference type="ARBA" id="ARBA00022729"/>
    </source>
</evidence>
<feature type="chain" id="PRO_5019140945" evidence="6">
    <location>
        <begin position="24"/>
        <end position="493"/>
    </location>
</feature>
<dbReference type="PROSITE" id="PS51257">
    <property type="entry name" value="PROKAR_LIPOPROTEIN"/>
    <property type="match status" value="1"/>
</dbReference>
<dbReference type="GO" id="GO:0009279">
    <property type="term" value="C:cell outer membrane"/>
    <property type="evidence" value="ECO:0007669"/>
    <property type="project" value="UniProtKB-SubCell"/>
</dbReference>
<dbReference type="AlphaFoldDB" id="A0A413IS89"/>